<evidence type="ECO:0000256" key="2">
    <source>
        <dbReference type="ARBA" id="ARBA00009519"/>
    </source>
</evidence>
<evidence type="ECO:0000256" key="5">
    <source>
        <dbReference type="ARBA" id="ARBA00023211"/>
    </source>
</evidence>
<organism evidence="9 10">
    <name type="scientific">Kluyveromyces marxianus</name>
    <name type="common">Yeast</name>
    <name type="synonym">Candida kefyr</name>
    <dbReference type="NCBI Taxonomy" id="4911"/>
    <lineage>
        <taxon>Eukaryota</taxon>
        <taxon>Fungi</taxon>
        <taxon>Dikarya</taxon>
        <taxon>Ascomycota</taxon>
        <taxon>Saccharomycotina</taxon>
        <taxon>Saccharomycetes</taxon>
        <taxon>Saccharomycetales</taxon>
        <taxon>Saccharomycetaceae</taxon>
        <taxon>Kluyveromyces</taxon>
    </lineage>
</organism>
<dbReference type="SUPFAM" id="SSF111321">
    <property type="entry name" value="AF1104-like"/>
    <property type="match status" value="1"/>
</dbReference>
<evidence type="ECO:0000256" key="7">
    <source>
        <dbReference type="RuleBase" id="RU367030"/>
    </source>
</evidence>
<reference evidence="9 10" key="2">
    <citation type="submission" date="2019-11" db="EMBL/GenBank/DDBJ databases">
        <authorList>
            <person name="Lu H."/>
        </authorList>
    </citation>
    <scope>NUCLEOTIDE SEQUENCE [LARGE SCALE GENOMIC DNA]</scope>
    <source>
        <strain evidence="9 10">FIM1</strain>
    </source>
</reference>
<keyword evidence="5 7" id="KW-0464">Manganese</keyword>
<sequence length="452" mass="51497">MSAGTGDIPRVFSTGDKGTFGWYTAEVRWPIIVQNAIDDTQAAIDESTNELKKQQGAVIKGQLAQLKQDIEQNRKPPMLPEDVKEYEPFNVTLRENDSQTWLNGDWLFLEVLMYRIINVYFKAQSEWTQFDIFERLKDSTFKSSKSGVLDLALYYHGLAEKFNGQPEAIPPLFQEFMEISLWGNATDLSLLANASLDDISAIQNAAHRLKQKSNILIDDTNKTFEYLKSFKGDARVDFVLDNSGFELYTDLLFSLFLLDFKLASKVVMHGKNIPYMVSDVMIKDFENIIKQLEDPEFFPTDDRTHLDYVASKIKGYVADNKLSIEAHPFWTGPLDYWHLDPSETKYGGAECHKVLSQAQLNIFKGDLNYRKLTGDRVWPRTTSWERSIGPLSHNGLVTLSLRTAKADVIVGLPEGKDEELSKYWVEQGNEYGSWWAASGKWAVICFNDGTTK</sequence>
<dbReference type="EC" id="3.1.3.-" evidence="7"/>
<evidence type="ECO:0000256" key="1">
    <source>
        <dbReference type="ARBA" id="ARBA00001326"/>
    </source>
</evidence>
<evidence type="ECO:0000313" key="9">
    <source>
        <dbReference type="EMBL" id="QGN17825.1"/>
    </source>
</evidence>
<dbReference type="Gene3D" id="1.20.930.60">
    <property type="match status" value="1"/>
</dbReference>
<dbReference type="Pfam" id="PF01937">
    <property type="entry name" value="ARMT1-like_dom"/>
    <property type="match status" value="1"/>
</dbReference>
<comment type="similarity">
    <text evidence="2 7">Belongs to the damage-control phosphatase family. Sugar phosphate phosphatase III subfamily.</text>
</comment>
<dbReference type="PANTHER" id="PTHR12260:SF6">
    <property type="entry name" value="DAMAGE-CONTROL PHOSPHATASE ARMT1"/>
    <property type="match status" value="1"/>
</dbReference>
<keyword evidence="3 7" id="KW-0479">Metal-binding</keyword>
<dbReference type="InterPro" id="IPR036075">
    <property type="entry name" value="ARMT-1-like_metal-bd_sf"/>
</dbReference>
<dbReference type="InterPro" id="IPR002791">
    <property type="entry name" value="ARMT1-like_metal-bd"/>
</dbReference>
<feature type="domain" description="Damage-control phosphatase ARMT1-like metal-binding" evidence="8">
    <location>
        <begin position="24"/>
        <end position="419"/>
    </location>
</feature>
<evidence type="ECO:0000259" key="8">
    <source>
        <dbReference type="Pfam" id="PF01937"/>
    </source>
</evidence>
<dbReference type="Proteomes" id="UP000422736">
    <property type="component" value="Chromosome 8"/>
</dbReference>
<gene>
    <name evidence="9" type="ORF">FIM1_5034</name>
</gene>
<evidence type="ECO:0000313" key="10">
    <source>
        <dbReference type="Proteomes" id="UP000422736"/>
    </source>
</evidence>
<keyword evidence="10" id="KW-1185">Reference proteome</keyword>
<comment type="catalytic activity">
    <reaction evidence="6 7">
        <text>beta-D-fructose 6-phosphate = dihydroxyacetone + D-glyceraldehyde 3-phosphate</text>
        <dbReference type="Rhea" id="RHEA:28002"/>
        <dbReference type="ChEBI" id="CHEBI:16016"/>
        <dbReference type="ChEBI" id="CHEBI:57634"/>
        <dbReference type="ChEBI" id="CHEBI:59776"/>
    </reaction>
</comment>
<comment type="domain">
    <text evidence="7">Subfamily III proteins have a conserved RTxK motif about 40-50 residues from the C-terminus; the threonine may be replaced by serine or cysteine.</text>
</comment>
<dbReference type="InterPro" id="IPR039763">
    <property type="entry name" value="ARMT1"/>
</dbReference>
<keyword evidence="4 7" id="KW-0378">Hydrolase</keyword>
<evidence type="ECO:0000256" key="6">
    <source>
        <dbReference type="ARBA" id="ARBA00048809"/>
    </source>
</evidence>
<name>A0ABX6EZN8_KLUMA</name>
<evidence type="ECO:0000256" key="3">
    <source>
        <dbReference type="ARBA" id="ARBA00022723"/>
    </source>
</evidence>
<evidence type="ECO:0000256" key="4">
    <source>
        <dbReference type="ARBA" id="ARBA00022801"/>
    </source>
</evidence>
<comment type="catalytic activity">
    <reaction evidence="1 7">
        <text>beta-D-fructose 1-phosphate + H2O = D-fructose + phosphate</text>
        <dbReference type="Rhea" id="RHEA:35603"/>
        <dbReference type="ChEBI" id="CHEBI:15377"/>
        <dbReference type="ChEBI" id="CHEBI:37721"/>
        <dbReference type="ChEBI" id="CHEBI:43474"/>
        <dbReference type="ChEBI" id="CHEBI:138881"/>
    </reaction>
</comment>
<accession>A0ABX6EZN8</accession>
<comment type="cofactor">
    <cofactor evidence="7">
        <name>Mn(2+)</name>
        <dbReference type="ChEBI" id="CHEBI:29035"/>
    </cofactor>
    <cofactor evidence="7">
        <name>Ni(2+)</name>
        <dbReference type="ChEBI" id="CHEBI:49786"/>
    </cofactor>
</comment>
<dbReference type="EMBL" id="CP015060">
    <property type="protein sequence ID" value="QGN17825.1"/>
    <property type="molecule type" value="Genomic_DNA"/>
</dbReference>
<proteinExistence type="inferred from homology"/>
<reference evidence="9 10" key="1">
    <citation type="submission" date="2016-03" db="EMBL/GenBank/DDBJ databases">
        <title>How can Kluyveromyces marxianus grow so fast - potential evolutionary course in Saccharomyces Complex revealed by comparative genomics.</title>
        <authorList>
            <person name="Mo W."/>
            <person name="Lu W."/>
            <person name="Yang X."/>
            <person name="Qi J."/>
            <person name="Lv H."/>
        </authorList>
    </citation>
    <scope>NUCLEOTIDE SEQUENCE [LARGE SCALE GENOMIC DNA]</scope>
    <source>
        <strain evidence="9 10">FIM1</strain>
    </source>
</reference>
<dbReference type="Gene3D" id="3.40.50.10880">
    <property type="entry name" value="Uncharacterised protein PF01937, DUF89, domain 3"/>
    <property type="match status" value="1"/>
</dbReference>
<dbReference type="PANTHER" id="PTHR12260">
    <property type="entry name" value="DAMAGE-CONTROL PHOSPHATASE ARMT1"/>
    <property type="match status" value="1"/>
</dbReference>
<comment type="function">
    <text evidence="7">Metal-dependent phosphatase that shows phosphatase activity against several substrates, including fructose-1-phosphate and fructose-6-phosphate. Its preference for fructose-1-phosphate, a strong glycating agent that causes DNA damage rather than a canonical yeast metabolite, suggests a damage-control function in hexose phosphate metabolism.</text>
</comment>
<protein>
    <recommendedName>
        <fullName evidence="7">Sugar phosphate phosphatase</fullName>
        <ecNumber evidence="7">3.1.3.-</ecNumber>
    </recommendedName>
</protein>